<feature type="compositionally biased region" description="Acidic residues" evidence="1">
    <location>
        <begin position="401"/>
        <end position="414"/>
    </location>
</feature>
<dbReference type="OrthoDB" id="10520478at2759"/>
<dbReference type="InterPro" id="IPR014751">
    <property type="entry name" value="XRCC4-like_C"/>
</dbReference>
<dbReference type="EMBL" id="FN649759">
    <property type="protein sequence ID" value="CBJ28946.1"/>
    <property type="molecule type" value="Genomic_DNA"/>
</dbReference>
<proteinExistence type="predicted"/>
<organism evidence="2 3">
    <name type="scientific">Ectocarpus siliculosus</name>
    <name type="common">Brown alga</name>
    <name type="synonym">Conferva siliculosa</name>
    <dbReference type="NCBI Taxonomy" id="2880"/>
    <lineage>
        <taxon>Eukaryota</taxon>
        <taxon>Sar</taxon>
        <taxon>Stramenopiles</taxon>
        <taxon>Ochrophyta</taxon>
        <taxon>PX clade</taxon>
        <taxon>Phaeophyceae</taxon>
        <taxon>Ectocarpales</taxon>
        <taxon>Ectocarpaceae</taxon>
        <taxon>Ectocarpus</taxon>
    </lineage>
</organism>
<feature type="compositionally biased region" description="Gly residues" evidence="1">
    <location>
        <begin position="210"/>
        <end position="233"/>
    </location>
</feature>
<dbReference type="InParanoid" id="D7FIW2"/>
<protein>
    <submittedName>
        <fullName evidence="2">Uncharacterized protein</fullName>
    </submittedName>
</protein>
<dbReference type="Proteomes" id="UP000002630">
    <property type="component" value="Linkage Group LG34"/>
</dbReference>
<dbReference type="EMBL" id="FN647898">
    <property type="protein sequence ID" value="CBJ28946.1"/>
    <property type="molecule type" value="Genomic_DNA"/>
</dbReference>
<evidence type="ECO:0000256" key="1">
    <source>
        <dbReference type="SAM" id="MobiDB-lite"/>
    </source>
</evidence>
<accession>D7FIW2</accession>
<reference evidence="2 3" key="1">
    <citation type="journal article" date="2010" name="Nature">
        <title>The Ectocarpus genome and the independent evolution of multicellularity in brown algae.</title>
        <authorList>
            <person name="Cock J.M."/>
            <person name="Sterck L."/>
            <person name="Rouze P."/>
            <person name="Scornet D."/>
            <person name="Allen A.E."/>
            <person name="Amoutzias G."/>
            <person name="Anthouard V."/>
            <person name="Artiguenave F."/>
            <person name="Aury J.M."/>
            <person name="Badger J.H."/>
            <person name="Beszteri B."/>
            <person name="Billiau K."/>
            <person name="Bonnet E."/>
            <person name="Bothwell J.H."/>
            <person name="Bowler C."/>
            <person name="Boyen C."/>
            <person name="Brownlee C."/>
            <person name="Carrano C.J."/>
            <person name="Charrier B."/>
            <person name="Cho G.Y."/>
            <person name="Coelho S.M."/>
            <person name="Collen J."/>
            <person name="Corre E."/>
            <person name="Da Silva C."/>
            <person name="Delage L."/>
            <person name="Delaroque N."/>
            <person name="Dittami S.M."/>
            <person name="Doulbeau S."/>
            <person name="Elias M."/>
            <person name="Farnham G."/>
            <person name="Gachon C.M."/>
            <person name="Gschloessl B."/>
            <person name="Heesch S."/>
            <person name="Jabbari K."/>
            <person name="Jubin C."/>
            <person name="Kawai H."/>
            <person name="Kimura K."/>
            <person name="Kloareg B."/>
            <person name="Kupper F.C."/>
            <person name="Lang D."/>
            <person name="Le Bail A."/>
            <person name="Leblanc C."/>
            <person name="Lerouge P."/>
            <person name="Lohr M."/>
            <person name="Lopez P.J."/>
            <person name="Martens C."/>
            <person name="Maumus F."/>
            <person name="Michel G."/>
            <person name="Miranda-Saavedra D."/>
            <person name="Morales J."/>
            <person name="Moreau H."/>
            <person name="Motomura T."/>
            <person name="Nagasato C."/>
            <person name="Napoli C.A."/>
            <person name="Nelson D.R."/>
            <person name="Nyvall-Collen P."/>
            <person name="Peters A.F."/>
            <person name="Pommier C."/>
            <person name="Potin P."/>
            <person name="Poulain J."/>
            <person name="Quesneville H."/>
            <person name="Read B."/>
            <person name="Rensing S.A."/>
            <person name="Ritter A."/>
            <person name="Rousvoal S."/>
            <person name="Samanta M."/>
            <person name="Samson G."/>
            <person name="Schroeder D.C."/>
            <person name="Segurens B."/>
            <person name="Strittmatter M."/>
            <person name="Tonon T."/>
            <person name="Tregear J.W."/>
            <person name="Valentin K."/>
            <person name="von Dassow P."/>
            <person name="Yamagishi T."/>
            <person name="Van de Peer Y."/>
            <person name="Wincker P."/>
        </authorList>
    </citation>
    <scope>NUCLEOTIDE SEQUENCE [LARGE SCALE GENOMIC DNA]</scope>
    <source>
        <strain evidence="3">Ec32 / CCAP1310/4</strain>
    </source>
</reference>
<gene>
    <name evidence="2" type="ORF">Esi_0124_0081</name>
</gene>
<sequence>MLEKVEKDAVLTVKEVSKVGPVKLATVTLPSLGHEAGEGGPLLRALLLGAVRKAHKRTRDAEEMRRDRDRAIEEKVRVQELLDSTLRNKEKTVSSILERAALVINAKKARITTLEFEIQQLEQSGRGDSEGGEDASSGYDSNVDDEYRDESKGGREGDGDPGDEGTPPPGNGKGKVKGKGKAANAQPRGAGVTPAAVSSKPNDTDAGRVTTGGGQKGVGGSPSGKGGGAGRGGVKVKVKTEPGFMGAGGGALAVPIGTQEVSGEDLSKVVEATIKLEGNDGRDGSGANRKRSRPQGSVPPSPNEQGFRDSDAAGGDSGSGGRRGGAREAAMYLGSDDDEGIDEDRTPAKSRRRVRKKPAASTANTEGGGGGDGNHGSGGAAAAVPVDSRPTQTTFAWTDMLGDDDNSDDLDGMR</sequence>
<feature type="region of interest" description="Disordered" evidence="1">
    <location>
        <begin position="122"/>
        <end position="248"/>
    </location>
</feature>
<evidence type="ECO:0000313" key="3">
    <source>
        <dbReference type="Proteomes" id="UP000002630"/>
    </source>
</evidence>
<dbReference type="AlphaFoldDB" id="D7FIW2"/>
<evidence type="ECO:0000313" key="2">
    <source>
        <dbReference type="EMBL" id="CBJ28946.1"/>
    </source>
</evidence>
<feature type="compositionally biased region" description="Gly residues" evidence="1">
    <location>
        <begin position="366"/>
        <end position="379"/>
    </location>
</feature>
<feature type="compositionally biased region" description="Basic residues" evidence="1">
    <location>
        <begin position="348"/>
        <end position="358"/>
    </location>
</feature>
<keyword evidence="3" id="KW-1185">Reference proteome</keyword>
<feature type="compositionally biased region" description="Basic and acidic residues" evidence="1">
    <location>
        <begin position="149"/>
        <end position="158"/>
    </location>
</feature>
<dbReference type="SUPFAM" id="SSF58022">
    <property type="entry name" value="XRCC4, C-terminal oligomerization domain"/>
    <property type="match status" value="1"/>
</dbReference>
<feature type="region of interest" description="Disordered" evidence="1">
    <location>
        <begin position="272"/>
        <end position="414"/>
    </location>
</feature>
<name>D7FIW2_ECTSI</name>
<dbReference type="Gene3D" id="1.20.5.370">
    <property type="match status" value="1"/>
</dbReference>
<dbReference type="OMA" id="PSPNEQG"/>